<sequence length="405" mass="47679">MQDSNKKRYFYNFFMRNKSLFKEAFLCMIFAFTVLGIVSWIGVSLNFFSPFKNAFKDFSYLDMYYAEKLETNDPNINENIILVNVDRRNRKELAGMLQKIQESQPKVIGVDVIFKDLEDPVWDRFLSEFLKSENIVAAYVLNDDKRIVSNKNILEEGVASGYSNFNFDDESAVIRNFRGVYKKNDTILEAFGTAVSKKFRASDWDMGMDNFLSIDRPINYTGNRDFFLVLEYDEIMNDEFSHLMKDKIVMVGYLGNPIQHRFDLEDKHFTPMNPRFVGKSPPDTFGLVIHANIVQMIIEGNFIKVVPNWIRILLTVLLTYMALCYFIWLNKRQLASYILRLNIVQLFFIVFFVWVALLLFRQKLLFKTASITAVIVFSIGLIGFYKKLAHYLYKRFKWQGFFFHD</sequence>
<dbReference type="Proteomes" id="UP000323188">
    <property type="component" value="Unassembled WGS sequence"/>
</dbReference>
<feature type="transmembrane region" description="Helical" evidence="1">
    <location>
        <begin position="366"/>
        <end position="385"/>
    </location>
</feature>
<dbReference type="Pfam" id="PF05226">
    <property type="entry name" value="CHASE2"/>
    <property type="match status" value="1"/>
</dbReference>
<dbReference type="AlphaFoldDB" id="A0A5B2TYF1"/>
<dbReference type="InterPro" id="IPR007890">
    <property type="entry name" value="CHASE2"/>
</dbReference>
<keyword evidence="1" id="KW-1133">Transmembrane helix</keyword>
<protein>
    <submittedName>
        <fullName evidence="3">CHASE2 domain-containing protein</fullName>
    </submittedName>
</protein>
<reference evidence="3 4" key="1">
    <citation type="submission" date="2019-09" db="EMBL/GenBank/DDBJ databases">
        <authorList>
            <person name="Khan S.A."/>
            <person name="Jeon C.O."/>
            <person name="Chun B.H."/>
            <person name="Jeong S.E."/>
        </authorList>
    </citation>
    <scope>NUCLEOTIDE SEQUENCE [LARGE SCALE GENOMIC DNA]</scope>
    <source>
        <strain evidence="3 4">KCTC 42508</strain>
    </source>
</reference>
<feature type="domain" description="CHASE2" evidence="2">
    <location>
        <begin position="58"/>
        <end position="326"/>
    </location>
</feature>
<proteinExistence type="predicted"/>
<comment type="caution">
    <text evidence="3">The sequence shown here is derived from an EMBL/GenBank/DDBJ whole genome shotgun (WGS) entry which is preliminary data.</text>
</comment>
<dbReference type="SMART" id="SM01080">
    <property type="entry name" value="CHASE2"/>
    <property type="match status" value="1"/>
</dbReference>
<evidence type="ECO:0000313" key="3">
    <source>
        <dbReference type="EMBL" id="KAA2219133.1"/>
    </source>
</evidence>
<evidence type="ECO:0000256" key="1">
    <source>
        <dbReference type="SAM" id="Phobius"/>
    </source>
</evidence>
<gene>
    <name evidence="3" type="ORF">F0361_05850</name>
</gene>
<accession>A0A5B2TYF1</accession>
<feature type="transmembrane region" description="Helical" evidence="1">
    <location>
        <begin position="341"/>
        <end position="360"/>
    </location>
</feature>
<feature type="transmembrane region" description="Helical" evidence="1">
    <location>
        <begin position="309"/>
        <end position="329"/>
    </location>
</feature>
<keyword evidence="1" id="KW-0812">Transmembrane</keyword>
<keyword evidence="1" id="KW-0472">Membrane</keyword>
<organism evidence="3 4">
    <name type="scientific">Maribacter flavus</name>
    <dbReference type="NCBI Taxonomy" id="1658664"/>
    <lineage>
        <taxon>Bacteria</taxon>
        <taxon>Pseudomonadati</taxon>
        <taxon>Bacteroidota</taxon>
        <taxon>Flavobacteriia</taxon>
        <taxon>Flavobacteriales</taxon>
        <taxon>Flavobacteriaceae</taxon>
        <taxon>Maribacter</taxon>
    </lineage>
</organism>
<evidence type="ECO:0000259" key="2">
    <source>
        <dbReference type="SMART" id="SM01080"/>
    </source>
</evidence>
<evidence type="ECO:0000313" key="4">
    <source>
        <dbReference type="Proteomes" id="UP000323188"/>
    </source>
</evidence>
<dbReference type="EMBL" id="VUOE01000001">
    <property type="protein sequence ID" value="KAA2219133.1"/>
    <property type="molecule type" value="Genomic_DNA"/>
</dbReference>
<name>A0A5B2TYF1_9FLAO</name>
<feature type="transmembrane region" description="Helical" evidence="1">
    <location>
        <begin position="20"/>
        <end position="43"/>
    </location>
</feature>